<gene>
    <name evidence="2" type="ORF">MDUV_13840</name>
</gene>
<sequence>METNGYARSSHAGTDFAALIAQTGGVWQQWGWEVLERDGFNKPNRFGYGPDGYTLQIQAPRASASAFADRVVALLSRRPPQRHRTQARHDRAGRGTATVKDRAAEAREQKKPQT</sequence>
<keyword evidence="3" id="KW-1185">Reference proteome</keyword>
<evidence type="ECO:0000313" key="2">
    <source>
        <dbReference type="EMBL" id="BBX16524.1"/>
    </source>
</evidence>
<reference evidence="2 3" key="1">
    <citation type="journal article" date="2019" name="Emerg. Microbes Infect.">
        <title>Comprehensive subspecies identification of 175 nontuberculous mycobacteria species based on 7547 genomic profiles.</title>
        <authorList>
            <person name="Matsumoto Y."/>
            <person name="Kinjo T."/>
            <person name="Motooka D."/>
            <person name="Nabeya D."/>
            <person name="Jung N."/>
            <person name="Uechi K."/>
            <person name="Horii T."/>
            <person name="Iida T."/>
            <person name="Fujita J."/>
            <person name="Nakamura S."/>
        </authorList>
    </citation>
    <scope>NUCLEOTIDE SEQUENCE [LARGE SCALE GENOMIC DNA]</scope>
    <source>
        <strain evidence="2 3">JCM 6396</strain>
    </source>
</reference>
<dbReference type="EMBL" id="AP022563">
    <property type="protein sequence ID" value="BBX16524.1"/>
    <property type="molecule type" value="Genomic_DNA"/>
</dbReference>
<evidence type="ECO:0000313" key="3">
    <source>
        <dbReference type="Proteomes" id="UP000467006"/>
    </source>
</evidence>
<accession>A0A7I7JYX4</accession>
<feature type="region of interest" description="Disordered" evidence="1">
    <location>
        <begin position="76"/>
        <end position="114"/>
    </location>
</feature>
<dbReference type="AlphaFoldDB" id="A0A7I7JYX4"/>
<dbReference type="RefSeq" id="WP_098004949.1">
    <property type="nucleotide sequence ID" value="NZ_AP022563.1"/>
</dbReference>
<name>A0A7I7JYX4_9MYCO</name>
<feature type="compositionally biased region" description="Basic and acidic residues" evidence="1">
    <location>
        <begin position="87"/>
        <end position="114"/>
    </location>
</feature>
<protein>
    <submittedName>
        <fullName evidence="2">Uncharacterized protein</fullName>
    </submittedName>
</protein>
<dbReference type="KEGG" id="mdu:MDUV_13840"/>
<evidence type="ECO:0000256" key="1">
    <source>
        <dbReference type="SAM" id="MobiDB-lite"/>
    </source>
</evidence>
<dbReference type="OrthoDB" id="4761285at2"/>
<organism evidence="2 3">
    <name type="scientific">Mycolicibacterium duvalii</name>
    <dbReference type="NCBI Taxonomy" id="39688"/>
    <lineage>
        <taxon>Bacteria</taxon>
        <taxon>Bacillati</taxon>
        <taxon>Actinomycetota</taxon>
        <taxon>Actinomycetes</taxon>
        <taxon>Mycobacteriales</taxon>
        <taxon>Mycobacteriaceae</taxon>
        <taxon>Mycolicibacterium</taxon>
    </lineage>
</organism>
<dbReference type="Proteomes" id="UP000467006">
    <property type="component" value="Chromosome"/>
</dbReference>
<proteinExistence type="predicted"/>